<dbReference type="OrthoDB" id="9994905at2759"/>
<dbReference type="GeneID" id="81393850"/>
<dbReference type="InterPro" id="IPR008936">
    <property type="entry name" value="Rho_GTPase_activation_prot"/>
</dbReference>
<feature type="region of interest" description="Disordered" evidence="1">
    <location>
        <begin position="358"/>
        <end position="380"/>
    </location>
</feature>
<dbReference type="Proteomes" id="UP001141434">
    <property type="component" value="Unassembled WGS sequence"/>
</dbReference>
<evidence type="ECO:0000313" key="2">
    <source>
        <dbReference type="EMBL" id="KAJ5101878.1"/>
    </source>
</evidence>
<proteinExistence type="predicted"/>
<feature type="compositionally biased region" description="Basic and acidic residues" evidence="1">
    <location>
        <begin position="126"/>
        <end position="142"/>
    </location>
</feature>
<keyword evidence="3" id="KW-1185">Reference proteome</keyword>
<evidence type="ECO:0008006" key="4">
    <source>
        <dbReference type="Google" id="ProtNLM"/>
    </source>
</evidence>
<dbReference type="RefSeq" id="XP_056512709.1">
    <property type="nucleotide sequence ID" value="XM_056654682.1"/>
</dbReference>
<feature type="compositionally biased region" description="Polar residues" evidence="1">
    <location>
        <begin position="261"/>
        <end position="294"/>
    </location>
</feature>
<feature type="compositionally biased region" description="Low complexity" evidence="1">
    <location>
        <begin position="145"/>
        <end position="176"/>
    </location>
</feature>
<protein>
    <recommendedName>
        <fullName evidence="4">Rho-GAP domain-containing protein</fullName>
    </recommendedName>
</protein>
<dbReference type="EMBL" id="JAPMSZ010000005">
    <property type="protein sequence ID" value="KAJ5101878.1"/>
    <property type="molecule type" value="Genomic_DNA"/>
</dbReference>
<name>A0A9W9KDL2_9EURO</name>
<dbReference type="Gene3D" id="1.10.555.10">
    <property type="entry name" value="Rho GTPase activation protein"/>
    <property type="match status" value="1"/>
</dbReference>
<evidence type="ECO:0000256" key="1">
    <source>
        <dbReference type="SAM" id="MobiDB-lite"/>
    </source>
</evidence>
<gene>
    <name evidence="2" type="ORF">NUU61_004100</name>
</gene>
<evidence type="ECO:0000313" key="3">
    <source>
        <dbReference type="Proteomes" id="UP001141434"/>
    </source>
</evidence>
<feature type="region of interest" description="Disordered" evidence="1">
    <location>
        <begin position="1"/>
        <end position="212"/>
    </location>
</feature>
<sequence length="699" mass="75670">MALFRSIFRPSKSGTPKPSRSRHAWSRLSRSQSQSDAVPLKTQPEPIATIREPEAVQIEQLETKDVALRVHEKKSTDSSARAQPESHASVESGSVPLKTDDGQSELSRSQRGSQGLSGLVSRFRSSKSEDRGSVSEIPDHAESQPTNNGEPTNNEEIPAGPAKKDSAAASKHSSTAETGGQNENRQVSSQSVRSHGSNRTTVTVCRHPSQRTAMPIQEVQEDWFWPGILNFTHEIAHSSGGSDPFSDGKHAEPSLAAPASSKYSGDQSHQPSVRESQKSSEASQGHSGYSQRENASAHHSSSKSRSASHGVSSHRTSSGNSQISRSSRMTRLDPCKAIVTFNELAARLSLQLSISADDPLATPSEDKTRSSDEDNVPRRRLRLLSRVRPVKSNLNLGVTSHPERKLRRTKTFAHLTRRPSPMSSLKGKTVETLARLGGHSFLMLPSDLAPSALQLPACIVATVMFLRKFGANNAELFVEPGDVKAATRLYNHFASQVLSVEKDEARIAITMRVIAIPHFQGDSTADSAPVLSVGWVLKALLAGLPGGILGSVRLYQTLKGIYLAHFPDNSFPRPPACLAGLSPPTAARVQLIALAITALASEMQCALICAVFGLLMGLLQETERLMESQQPSGSRARPLVAGIPSIDGLGRVFGPLLLGTEGQEVREGVPQSKVEREIEEQRVAELLLENWRNVSRQLR</sequence>
<feature type="compositionally biased region" description="Low complexity" evidence="1">
    <location>
        <begin position="297"/>
        <end position="327"/>
    </location>
</feature>
<comment type="caution">
    <text evidence="2">The sequence shown here is derived from an EMBL/GenBank/DDBJ whole genome shotgun (WGS) entry which is preliminary data.</text>
</comment>
<reference evidence="2" key="1">
    <citation type="submission" date="2022-11" db="EMBL/GenBank/DDBJ databases">
        <authorList>
            <person name="Petersen C."/>
        </authorList>
    </citation>
    <scope>NUCLEOTIDE SEQUENCE</scope>
    <source>
        <strain evidence="2">IBT 34128</strain>
    </source>
</reference>
<accession>A0A9W9KDL2</accession>
<feature type="region of interest" description="Disordered" evidence="1">
    <location>
        <begin position="238"/>
        <end position="329"/>
    </location>
</feature>
<feature type="compositionally biased region" description="Polar residues" evidence="1">
    <location>
        <begin position="177"/>
        <end position="203"/>
    </location>
</feature>
<feature type="compositionally biased region" description="Low complexity" evidence="1">
    <location>
        <begin position="106"/>
        <end position="122"/>
    </location>
</feature>
<feature type="compositionally biased region" description="Basic and acidic residues" evidence="1">
    <location>
        <begin position="61"/>
        <end position="76"/>
    </location>
</feature>
<organism evidence="2 3">
    <name type="scientific">Penicillium alfredii</name>
    <dbReference type="NCBI Taxonomy" id="1506179"/>
    <lineage>
        <taxon>Eukaryota</taxon>
        <taxon>Fungi</taxon>
        <taxon>Dikarya</taxon>
        <taxon>Ascomycota</taxon>
        <taxon>Pezizomycotina</taxon>
        <taxon>Eurotiomycetes</taxon>
        <taxon>Eurotiomycetidae</taxon>
        <taxon>Eurotiales</taxon>
        <taxon>Aspergillaceae</taxon>
        <taxon>Penicillium</taxon>
    </lineage>
</organism>
<dbReference type="AlphaFoldDB" id="A0A9W9KDL2"/>
<feature type="compositionally biased region" description="Basic and acidic residues" evidence="1">
    <location>
        <begin position="364"/>
        <end position="377"/>
    </location>
</feature>
<reference evidence="2" key="2">
    <citation type="journal article" date="2023" name="IMA Fungus">
        <title>Comparative genomic study of the Penicillium genus elucidates a diverse pangenome and 15 lateral gene transfer events.</title>
        <authorList>
            <person name="Petersen C."/>
            <person name="Sorensen T."/>
            <person name="Nielsen M.R."/>
            <person name="Sondergaard T.E."/>
            <person name="Sorensen J.L."/>
            <person name="Fitzpatrick D.A."/>
            <person name="Frisvad J.C."/>
            <person name="Nielsen K.L."/>
        </authorList>
    </citation>
    <scope>NUCLEOTIDE SEQUENCE</scope>
    <source>
        <strain evidence="2">IBT 34128</strain>
    </source>
</reference>